<keyword evidence="4" id="KW-0862">Zinc</keyword>
<evidence type="ECO:0000256" key="4">
    <source>
        <dbReference type="ARBA" id="ARBA00022833"/>
    </source>
</evidence>
<dbReference type="GO" id="GO:0016020">
    <property type="term" value="C:membrane"/>
    <property type="evidence" value="ECO:0007669"/>
    <property type="project" value="UniProtKB-SubCell"/>
</dbReference>
<keyword evidence="8" id="KW-1185">Reference proteome</keyword>
<organism evidence="7 8">
    <name type="scientific">Kingdonia uniflora</name>
    <dbReference type="NCBI Taxonomy" id="39325"/>
    <lineage>
        <taxon>Eukaryota</taxon>
        <taxon>Viridiplantae</taxon>
        <taxon>Streptophyta</taxon>
        <taxon>Embryophyta</taxon>
        <taxon>Tracheophyta</taxon>
        <taxon>Spermatophyta</taxon>
        <taxon>Magnoliopsida</taxon>
        <taxon>Ranunculales</taxon>
        <taxon>Circaeasteraceae</taxon>
        <taxon>Kingdonia</taxon>
    </lineage>
</organism>
<name>A0A7J7NE71_9MAGN</name>
<accession>A0A7J7NE71</accession>
<evidence type="ECO:0000313" key="7">
    <source>
        <dbReference type="EMBL" id="KAF6165476.1"/>
    </source>
</evidence>
<evidence type="ECO:0000256" key="2">
    <source>
        <dbReference type="ARBA" id="ARBA00022723"/>
    </source>
</evidence>
<evidence type="ECO:0000256" key="1">
    <source>
        <dbReference type="ARBA" id="ARBA00004370"/>
    </source>
</evidence>
<evidence type="ECO:0000256" key="6">
    <source>
        <dbReference type="SAM" id="MobiDB-lite"/>
    </source>
</evidence>
<dbReference type="AlphaFoldDB" id="A0A7J7NE71"/>
<dbReference type="OrthoDB" id="8062037at2759"/>
<proteinExistence type="predicted"/>
<evidence type="ECO:0000256" key="3">
    <source>
        <dbReference type="ARBA" id="ARBA00022771"/>
    </source>
</evidence>
<evidence type="ECO:0000256" key="5">
    <source>
        <dbReference type="ARBA" id="ARBA00023136"/>
    </source>
</evidence>
<dbReference type="EMBL" id="JACGCM010000852">
    <property type="protein sequence ID" value="KAF6165476.1"/>
    <property type="molecule type" value="Genomic_DNA"/>
</dbReference>
<reference evidence="7 8" key="1">
    <citation type="journal article" date="2020" name="IScience">
        <title>Genome Sequencing of the Endangered Kingdonia uniflora (Circaeasteraceae, Ranunculales) Reveals Potential Mechanisms of Evolutionary Specialization.</title>
        <authorList>
            <person name="Sun Y."/>
            <person name="Deng T."/>
            <person name="Zhang A."/>
            <person name="Moore M.J."/>
            <person name="Landis J.B."/>
            <person name="Lin N."/>
            <person name="Zhang H."/>
            <person name="Zhang X."/>
            <person name="Huang J."/>
            <person name="Zhang X."/>
            <person name="Sun H."/>
            <person name="Wang H."/>
        </authorList>
    </citation>
    <scope>NUCLEOTIDE SEQUENCE [LARGE SCALE GENOMIC DNA]</scope>
    <source>
        <strain evidence="7">TB1705</strain>
        <tissue evidence="7">Leaf</tissue>
    </source>
</reference>
<gene>
    <name evidence="7" type="ORF">GIB67_028035</name>
</gene>
<comment type="subcellular location">
    <subcellularLocation>
        <location evidence="1">Membrane</location>
    </subcellularLocation>
</comment>
<keyword evidence="3" id="KW-0863">Zinc-finger</keyword>
<keyword evidence="2" id="KW-0479">Metal-binding</keyword>
<dbReference type="PANTHER" id="PTHR46151:SF7">
    <property type="entry name" value="NEP1-INTERACTING PROTEIN 1"/>
    <property type="match status" value="1"/>
</dbReference>
<sequence>MESTSDKSTIVHDDDLVLPITQVSSPIVSSTDCTTNESPNVSLTNDIPHPSPTNNIQYPYEISSSLDIPSGTITIDLPLAPTQPTIGDVPPCVGSMLRAITGALKGQESKNALFRGFAVGLISGAFLSIHVFEHSLLLWQSGNTEIMCLQYIVDVITSLLSGRSIPGQIGHIPTMLSPVQNHLHTRSSFDEVPNVFDIEGSKGLSEDLV</sequence>
<evidence type="ECO:0000313" key="8">
    <source>
        <dbReference type="Proteomes" id="UP000541444"/>
    </source>
</evidence>
<dbReference type="GO" id="GO:0008270">
    <property type="term" value="F:zinc ion binding"/>
    <property type="evidence" value="ECO:0007669"/>
    <property type="project" value="UniProtKB-KW"/>
</dbReference>
<dbReference type="Proteomes" id="UP000541444">
    <property type="component" value="Unassembled WGS sequence"/>
</dbReference>
<protein>
    <submittedName>
        <fullName evidence="7">Uncharacterized protein</fullName>
    </submittedName>
</protein>
<keyword evidence="5" id="KW-0472">Membrane</keyword>
<dbReference type="PANTHER" id="PTHR46151">
    <property type="entry name" value="NEP1-INTERACTING PROTEIN-LIKE 2"/>
    <property type="match status" value="1"/>
</dbReference>
<feature type="region of interest" description="Disordered" evidence="6">
    <location>
        <begin position="28"/>
        <end position="50"/>
    </location>
</feature>
<comment type="caution">
    <text evidence="7">The sequence shown here is derived from an EMBL/GenBank/DDBJ whole genome shotgun (WGS) entry which is preliminary data.</text>
</comment>
<feature type="compositionally biased region" description="Polar residues" evidence="6">
    <location>
        <begin position="28"/>
        <end position="45"/>
    </location>
</feature>